<protein>
    <submittedName>
        <fullName evidence="3">Aminopeptidase P family protein</fullName>
    </submittedName>
</protein>
<dbReference type="Gene3D" id="3.90.230.10">
    <property type="entry name" value="Creatinase/methionine aminopeptidase superfamily"/>
    <property type="match status" value="1"/>
</dbReference>
<dbReference type="EMBL" id="JAAGRQ010000003">
    <property type="protein sequence ID" value="NDY55359.1"/>
    <property type="molecule type" value="Genomic_DNA"/>
</dbReference>
<evidence type="ECO:0000259" key="2">
    <source>
        <dbReference type="Pfam" id="PF01321"/>
    </source>
</evidence>
<dbReference type="Pfam" id="PF01321">
    <property type="entry name" value="Creatinase_N"/>
    <property type="match status" value="1"/>
</dbReference>
<comment type="caution">
    <text evidence="3">The sequence shown here is derived from an EMBL/GenBank/DDBJ whole genome shotgun (WGS) entry which is preliminary data.</text>
</comment>
<organism evidence="3 4">
    <name type="scientific">Desulfolutivibrio sulfodismutans</name>
    <dbReference type="NCBI Taxonomy" id="63561"/>
    <lineage>
        <taxon>Bacteria</taxon>
        <taxon>Pseudomonadati</taxon>
        <taxon>Thermodesulfobacteriota</taxon>
        <taxon>Desulfovibrionia</taxon>
        <taxon>Desulfovibrionales</taxon>
        <taxon>Desulfovibrionaceae</taxon>
        <taxon>Desulfolutivibrio</taxon>
    </lineage>
</organism>
<evidence type="ECO:0000313" key="4">
    <source>
        <dbReference type="Proteomes" id="UP000469724"/>
    </source>
</evidence>
<reference evidence="3 4" key="1">
    <citation type="submission" date="2020-02" db="EMBL/GenBank/DDBJ databases">
        <title>Comparative genomics of sulfur disproportionating microorganisms.</title>
        <authorList>
            <person name="Ward L.M."/>
            <person name="Bertran E."/>
            <person name="Johnston D.T."/>
        </authorList>
    </citation>
    <scope>NUCLEOTIDE SEQUENCE [LARGE SCALE GENOMIC DNA]</scope>
    <source>
        <strain evidence="3 4">DSM 3696</strain>
    </source>
</reference>
<feature type="domain" description="Peptidase M24" evidence="1">
    <location>
        <begin position="151"/>
        <end position="390"/>
    </location>
</feature>
<dbReference type="GO" id="GO:0004177">
    <property type="term" value="F:aminopeptidase activity"/>
    <property type="evidence" value="ECO:0007669"/>
    <property type="project" value="UniProtKB-KW"/>
</dbReference>
<proteinExistence type="predicted"/>
<accession>A0A7K3NJG4</accession>
<dbReference type="InterPro" id="IPR029149">
    <property type="entry name" value="Creatin/AminoP/Spt16_N"/>
</dbReference>
<dbReference type="SUPFAM" id="SSF55920">
    <property type="entry name" value="Creatinase/aminopeptidase"/>
    <property type="match status" value="1"/>
</dbReference>
<dbReference type="InterPro" id="IPR050659">
    <property type="entry name" value="Peptidase_M24B"/>
</dbReference>
<dbReference type="CDD" id="cd01066">
    <property type="entry name" value="APP_MetAP"/>
    <property type="match status" value="1"/>
</dbReference>
<dbReference type="Pfam" id="PF00557">
    <property type="entry name" value="Peptidase_M24"/>
    <property type="match status" value="1"/>
</dbReference>
<keyword evidence="3" id="KW-0378">Hydrolase</keyword>
<feature type="domain" description="Creatinase N-terminal" evidence="2">
    <location>
        <begin position="17"/>
        <end position="138"/>
    </location>
</feature>
<dbReference type="PANTHER" id="PTHR46112:SF2">
    <property type="entry name" value="XAA-PRO AMINOPEPTIDASE P-RELATED"/>
    <property type="match status" value="1"/>
</dbReference>
<dbReference type="InterPro" id="IPR000994">
    <property type="entry name" value="Pept_M24"/>
</dbReference>
<name>A0A7K3NJG4_9BACT</name>
<dbReference type="AlphaFoldDB" id="A0A7K3NJG4"/>
<gene>
    <name evidence="3" type="ORF">G3N56_01185</name>
</gene>
<dbReference type="Gene3D" id="3.40.350.10">
    <property type="entry name" value="Creatinase/prolidase N-terminal domain"/>
    <property type="match status" value="1"/>
</dbReference>
<dbReference type="RefSeq" id="WP_163300416.1">
    <property type="nucleotide sequence ID" value="NZ_JAAGRQ010000003.1"/>
</dbReference>
<sequence>MFEALERLPVSEMAMRHAACRQRLAEVAPEAGGLAVFSRMGIYYLTGTWGNGVLWLPQSGEPVFLCRKGLERARLESPLGTMLPYKSYSELPGLLAEAGSPLSPVVAAEMSGLTWALSDLLRARVKDVRFVPGDAALARAMAVKSDWELGKMRLCGARHDKALQELLPTMLHPGMTEREAAHKAWEAFFSLGHMGHMRMNAHGEEIFLGHVAAGDSGNYPSVFNGPVGLRGEHPALALMGCAGQVWRRGEPLTMDIGFVLEGYHTDKTQVYWAGPASGIPEEVRKAHDFCIEVQARLAESLRPGAVPSELYAMAMDMSRTAGMQEGFMGLGGNKVNFLGHGIGLAIDGWPVIAKGFDEPLCEGMTLALEPKHGIPGVGMVGVENTFEVTASGGVCLTGTRYDMLCVE</sequence>
<keyword evidence="3" id="KW-0645">Protease</keyword>
<keyword evidence="4" id="KW-1185">Reference proteome</keyword>
<evidence type="ECO:0000313" key="3">
    <source>
        <dbReference type="EMBL" id="NDY55359.1"/>
    </source>
</evidence>
<dbReference type="Proteomes" id="UP000469724">
    <property type="component" value="Unassembled WGS sequence"/>
</dbReference>
<evidence type="ECO:0000259" key="1">
    <source>
        <dbReference type="Pfam" id="PF00557"/>
    </source>
</evidence>
<dbReference type="PANTHER" id="PTHR46112">
    <property type="entry name" value="AMINOPEPTIDASE"/>
    <property type="match status" value="1"/>
</dbReference>
<dbReference type="InterPro" id="IPR036005">
    <property type="entry name" value="Creatinase/aminopeptidase-like"/>
</dbReference>
<dbReference type="SUPFAM" id="SSF53092">
    <property type="entry name" value="Creatinase/prolidase N-terminal domain"/>
    <property type="match status" value="1"/>
</dbReference>
<dbReference type="InterPro" id="IPR000587">
    <property type="entry name" value="Creatinase_N"/>
</dbReference>
<keyword evidence="3" id="KW-0031">Aminopeptidase</keyword>